<feature type="signal peptide" evidence="1">
    <location>
        <begin position="1"/>
        <end position="20"/>
    </location>
</feature>
<gene>
    <name evidence="2" type="ORF">AK88_04970</name>
</gene>
<protein>
    <recommendedName>
        <fullName evidence="4">Gamete egress and sporozoite traversal protein</fullName>
    </recommendedName>
</protein>
<evidence type="ECO:0008006" key="4">
    <source>
        <dbReference type="Google" id="ProtNLM"/>
    </source>
</evidence>
<sequence>MKSFVCYVGLIVALALQLRAIQLNSKSLNPVSYVELGNHLSNKVGSLWKNQLDSFVDVVSTRIVDRLENDISSNAGAENMMILLENNAELFDTDAYKGHNMAMIEDQFIRKLKERFHASKFGTGLKKLGSKIKTKLTDLYKKHKHKLKHFLKVMMTGLVIPIAIKFIRKHLSLWRKKTLEVTKNLDEDARSVATPVINALYDQFSQKLEEYASQNELNGDKEISIMDQLQSEKKSIENIEKQEKKLLQQQ</sequence>
<dbReference type="VEuPathDB" id="PlasmoDB:AK88_04970"/>
<dbReference type="Proteomes" id="UP000054561">
    <property type="component" value="Unassembled WGS sequence"/>
</dbReference>
<dbReference type="AlphaFoldDB" id="A0A0D9QEZ4"/>
<dbReference type="EMBL" id="KQ001728">
    <property type="protein sequence ID" value="KJP85397.1"/>
    <property type="molecule type" value="Genomic_DNA"/>
</dbReference>
<reference evidence="2 3" key="1">
    <citation type="submission" date="2014-03" db="EMBL/GenBank/DDBJ databases">
        <title>The Genome Sequence of Plasmodium fragile nilgiri.</title>
        <authorList>
            <consortium name="The Broad Institute Genomics Platform"/>
            <consortium name="The Broad Institute Genome Sequencing Center for Infectious Disease"/>
            <person name="Neafsey D."/>
            <person name="Duraisingh M."/>
            <person name="Young S.K."/>
            <person name="Zeng Q."/>
            <person name="Gargeya S."/>
            <person name="Abouelleil A."/>
            <person name="Alvarado L."/>
            <person name="Chapman S.B."/>
            <person name="Gainer-Dewar J."/>
            <person name="Goldberg J."/>
            <person name="Griggs A."/>
            <person name="Gujja S."/>
            <person name="Hansen M."/>
            <person name="Howarth C."/>
            <person name="Imamovic A."/>
            <person name="Larimer J."/>
            <person name="Pearson M."/>
            <person name="Poon T.W."/>
            <person name="Priest M."/>
            <person name="Roberts A."/>
            <person name="Saif S."/>
            <person name="Shea T."/>
            <person name="Sykes S."/>
            <person name="Wortman J."/>
            <person name="Nusbaum C."/>
            <person name="Birren B."/>
        </authorList>
    </citation>
    <scope>NUCLEOTIDE SEQUENCE [LARGE SCALE GENOMIC DNA]</scope>
    <source>
        <strain evidence="3">nilgiri</strain>
    </source>
</reference>
<proteinExistence type="predicted"/>
<accession>A0A0D9QEZ4</accession>
<evidence type="ECO:0000256" key="1">
    <source>
        <dbReference type="SAM" id="SignalP"/>
    </source>
</evidence>
<evidence type="ECO:0000313" key="3">
    <source>
        <dbReference type="Proteomes" id="UP000054561"/>
    </source>
</evidence>
<keyword evidence="1" id="KW-0732">Signal</keyword>
<evidence type="ECO:0000313" key="2">
    <source>
        <dbReference type="EMBL" id="KJP85397.1"/>
    </source>
</evidence>
<feature type="chain" id="PRO_5002343387" description="Gamete egress and sporozoite traversal protein" evidence="1">
    <location>
        <begin position="21"/>
        <end position="250"/>
    </location>
</feature>
<dbReference type="RefSeq" id="XP_012337997.1">
    <property type="nucleotide sequence ID" value="XM_012482574.1"/>
</dbReference>
<organism evidence="2 3">
    <name type="scientific">Plasmodium fragile</name>
    <dbReference type="NCBI Taxonomy" id="5857"/>
    <lineage>
        <taxon>Eukaryota</taxon>
        <taxon>Sar</taxon>
        <taxon>Alveolata</taxon>
        <taxon>Apicomplexa</taxon>
        <taxon>Aconoidasida</taxon>
        <taxon>Haemosporida</taxon>
        <taxon>Plasmodiidae</taxon>
        <taxon>Plasmodium</taxon>
        <taxon>Plasmodium (Plasmodium)</taxon>
    </lineage>
</organism>
<keyword evidence="3" id="KW-1185">Reference proteome</keyword>
<dbReference type="GeneID" id="24270284"/>
<dbReference type="OrthoDB" id="391223at2759"/>
<dbReference type="OMA" id="KSFVCYV"/>
<name>A0A0D9QEZ4_PLAFR</name>